<gene>
    <name evidence="1" type="ORF">ACFSW8_17775</name>
</gene>
<evidence type="ECO:0000313" key="1">
    <source>
        <dbReference type="EMBL" id="MFD2160759.1"/>
    </source>
</evidence>
<protein>
    <submittedName>
        <fullName evidence="1">Uncharacterized protein</fullName>
    </submittedName>
</protein>
<dbReference type="RefSeq" id="WP_377178928.1">
    <property type="nucleotide sequence ID" value="NZ_JBHUJB010000090.1"/>
</dbReference>
<proteinExistence type="predicted"/>
<dbReference type="Proteomes" id="UP001597389">
    <property type="component" value="Unassembled WGS sequence"/>
</dbReference>
<comment type="caution">
    <text evidence="1">The sequence shown here is derived from an EMBL/GenBank/DDBJ whole genome shotgun (WGS) entry which is preliminary data.</text>
</comment>
<reference evidence="2" key="1">
    <citation type="journal article" date="2019" name="Int. J. Syst. Evol. Microbiol.">
        <title>The Global Catalogue of Microorganisms (GCM) 10K type strain sequencing project: providing services to taxonomists for standard genome sequencing and annotation.</title>
        <authorList>
            <consortium name="The Broad Institute Genomics Platform"/>
            <consortium name="The Broad Institute Genome Sequencing Center for Infectious Disease"/>
            <person name="Wu L."/>
            <person name="Ma J."/>
        </authorList>
    </citation>
    <scope>NUCLEOTIDE SEQUENCE [LARGE SCALE GENOMIC DNA]</scope>
    <source>
        <strain evidence="2">CCUG 57942</strain>
    </source>
</reference>
<organism evidence="1 2">
    <name type="scientific">Rubritalea tangerina</name>
    <dbReference type="NCBI Taxonomy" id="430798"/>
    <lineage>
        <taxon>Bacteria</taxon>
        <taxon>Pseudomonadati</taxon>
        <taxon>Verrucomicrobiota</taxon>
        <taxon>Verrucomicrobiia</taxon>
        <taxon>Verrucomicrobiales</taxon>
        <taxon>Rubritaleaceae</taxon>
        <taxon>Rubritalea</taxon>
    </lineage>
</organism>
<dbReference type="EMBL" id="JBHUJB010000090">
    <property type="protein sequence ID" value="MFD2160759.1"/>
    <property type="molecule type" value="Genomic_DNA"/>
</dbReference>
<name>A0ABW4ZFG2_9BACT</name>
<sequence>DSFSLPIGELKELQKSLASSEELHIYEGLPHQAFEKSLLKSELKRKDKTFIGSYPFYTPKVKVEDDTKKLLRRILGSQSILRPHSDKLCGGFHPDYAISWHTEDEDYAALICFGCREIKFVTPSKTLHYDLTQKSLDSLKQLLKPFHSKRPLKN</sequence>
<feature type="non-terminal residue" evidence="1">
    <location>
        <position position="1"/>
    </location>
</feature>
<evidence type="ECO:0000313" key="2">
    <source>
        <dbReference type="Proteomes" id="UP001597389"/>
    </source>
</evidence>
<accession>A0ABW4ZFG2</accession>
<keyword evidence="2" id="KW-1185">Reference proteome</keyword>